<accession>A0A5B0R267</accession>
<name>A0A5B0R267_PUCGR</name>
<feature type="signal peptide" evidence="2">
    <location>
        <begin position="1"/>
        <end position="20"/>
    </location>
</feature>
<keyword evidence="5" id="KW-1185">Reference proteome</keyword>
<proteinExistence type="predicted"/>
<protein>
    <submittedName>
        <fullName evidence="4">Uncharacterized protein</fullName>
    </submittedName>
</protein>
<evidence type="ECO:0000313" key="6">
    <source>
        <dbReference type="Proteomes" id="UP000325313"/>
    </source>
</evidence>
<sequence length="62" mass="7170">MTTRLKNRLTNAFLFYLVWSYVVETISQISPKTDDRPAQELGNGTTSRSKGARRYHPPDREV</sequence>
<gene>
    <name evidence="4" type="ORF">PGT21_030198</name>
    <name evidence="3" type="ORF">PGTUg99_035028</name>
</gene>
<evidence type="ECO:0000256" key="1">
    <source>
        <dbReference type="SAM" id="MobiDB-lite"/>
    </source>
</evidence>
<evidence type="ECO:0000313" key="3">
    <source>
        <dbReference type="EMBL" id="KAA1109785.1"/>
    </source>
</evidence>
<dbReference type="EMBL" id="VSWC01000001">
    <property type="protein sequence ID" value="KAA1119617.1"/>
    <property type="molecule type" value="Genomic_DNA"/>
</dbReference>
<dbReference type="AlphaFoldDB" id="A0A5B0R267"/>
<evidence type="ECO:0000313" key="5">
    <source>
        <dbReference type="Proteomes" id="UP000324748"/>
    </source>
</evidence>
<organism evidence="4 5">
    <name type="scientific">Puccinia graminis f. sp. tritici</name>
    <dbReference type="NCBI Taxonomy" id="56615"/>
    <lineage>
        <taxon>Eukaryota</taxon>
        <taxon>Fungi</taxon>
        <taxon>Dikarya</taxon>
        <taxon>Basidiomycota</taxon>
        <taxon>Pucciniomycotina</taxon>
        <taxon>Pucciniomycetes</taxon>
        <taxon>Pucciniales</taxon>
        <taxon>Pucciniaceae</taxon>
        <taxon>Puccinia</taxon>
    </lineage>
</organism>
<comment type="caution">
    <text evidence="4">The sequence shown here is derived from an EMBL/GenBank/DDBJ whole genome shotgun (WGS) entry which is preliminary data.</text>
</comment>
<keyword evidence="2" id="KW-0732">Signal</keyword>
<evidence type="ECO:0000256" key="2">
    <source>
        <dbReference type="SAM" id="SignalP"/>
    </source>
</evidence>
<dbReference type="Proteomes" id="UP000325313">
    <property type="component" value="Unassembled WGS sequence"/>
</dbReference>
<dbReference type="EMBL" id="VDEP01000304">
    <property type="protein sequence ID" value="KAA1109785.1"/>
    <property type="molecule type" value="Genomic_DNA"/>
</dbReference>
<feature type="chain" id="PRO_5036138055" evidence="2">
    <location>
        <begin position="21"/>
        <end position="62"/>
    </location>
</feature>
<dbReference type="Proteomes" id="UP000324748">
    <property type="component" value="Unassembled WGS sequence"/>
</dbReference>
<reference evidence="5 6" key="1">
    <citation type="submission" date="2019-05" db="EMBL/GenBank/DDBJ databases">
        <title>Emergence of the Ug99 lineage of the wheat stem rust pathogen through somatic hybridization.</title>
        <authorList>
            <person name="Li F."/>
            <person name="Upadhyaya N.M."/>
            <person name="Sperschneider J."/>
            <person name="Matny O."/>
            <person name="Nguyen-Phuc H."/>
            <person name="Mago R."/>
            <person name="Raley C."/>
            <person name="Miller M.E."/>
            <person name="Silverstein K.A.T."/>
            <person name="Henningsen E."/>
            <person name="Hirsch C.D."/>
            <person name="Visser B."/>
            <person name="Pretorius Z.A."/>
            <person name="Steffenson B.J."/>
            <person name="Schwessinger B."/>
            <person name="Dodds P.N."/>
            <person name="Figueroa M."/>
        </authorList>
    </citation>
    <scope>NUCLEOTIDE SEQUENCE [LARGE SCALE GENOMIC DNA]</scope>
    <source>
        <strain evidence="4">21-0</strain>
        <strain evidence="3 6">Ug99</strain>
    </source>
</reference>
<feature type="region of interest" description="Disordered" evidence="1">
    <location>
        <begin position="30"/>
        <end position="62"/>
    </location>
</feature>
<evidence type="ECO:0000313" key="4">
    <source>
        <dbReference type="EMBL" id="KAA1119617.1"/>
    </source>
</evidence>